<sequence length="129" mass="15261">MCMNSSERLPGKTFYSSFRRRRLSKRYNLRVHGLNRLRKLKKGADYGKIVGTKVEMEINNLKLYMENQSIMEENQKLRKKALLLHQENQALLSQLQQKFSQPNNGKILPQKPKYVEEILMTENSIYART</sequence>
<gene>
    <name evidence="1" type="ORF">L484_022450</name>
</gene>
<dbReference type="AlphaFoldDB" id="W9QSF5"/>
<reference evidence="2" key="1">
    <citation type="submission" date="2013-01" db="EMBL/GenBank/DDBJ databases">
        <title>Draft Genome Sequence of a Mulberry Tree, Morus notabilis C.K. Schneid.</title>
        <authorList>
            <person name="He N."/>
            <person name="Zhao S."/>
        </authorList>
    </citation>
    <scope>NUCLEOTIDE SEQUENCE</scope>
</reference>
<dbReference type="EMBL" id="KE344072">
    <property type="protein sequence ID" value="EXB52673.1"/>
    <property type="molecule type" value="Genomic_DNA"/>
</dbReference>
<proteinExistence type="predicted"/>
<name>W9QSF5_9ROSA</name>
<dbReference type="InterPro" id="IPR039312">
    <property type="entry name" value="ZPR"/>
</dbReference>
<protein>
    <submittedName>
        <fullName evidence="1">Uncharacterized protein</fullName>
    </submittedName>
</protein>
<evidence type="ECO:0000313" key="2">
    <source>
        <dbReference type="Proteomes" id="UP000030645"/>
    </source>
</evidence>
<dbReference type="STRING" id="981085.W9QSF5"/>
<organism evidence="1 2">
    <name type="scientific">Morus notabilis</name>
    <dbReference type="NCBI Taxonomy" id="981085"/>
    <lineage>
        <taxon>Eukaryota</taxon>
        <taxon>Viridiplantae</taxon>
        <taxon>Streptophyta</taxon>
        <taxon>Embryophyta</taxon>
        <taxon>Tracheophyta</taxon>
        <taxon>Spermatophyta</taxon>
        <taxon>Magnoliopsida</taxon>
        <taxon>eudicotyledons</taxon>
        <taxon>Gunneridae</taxon>
        <taxon>Pentapetalae</taxon>
        <taxon>rosids</taxon>
        <taxon>fabids</taxon>
        <taxon>Rosales</taxon>
        <taxon>Moraceae</taxon>
        <taxon>Moreae</taxon>
        <taxon>Morus</taxon>
    </lineage>
</organism>
<dbReference type="eggNOG" id="ENOG502S4ZT">
    <property type="taxonomic scope" value="Eukaryota"/>
</dbReference>
<dbReference type="PANTHER" id="PTHR33601">
    <property type="entry name" value="PROTEIN LITTLE ZIPPER 4"/>
    <property type="match status" value="1"/>
</dbReference>
<dbReference type="PANTHER" id="PTHR33601:SF22">
    <property type="entry name" value="PROTEIN LITTLE ZIPPER 1"/>
    <property type="match status" value="1"/>
</dbReference>
<dbReference type="Proteomes" id="UP000030645">
    <property type="component" value="Unassembled WGS sequence"/>
</dbReference>
<accession>W9QSF5</accession>
<keyword evidence="2" id="KW-1185">Reference proteome</keyword>
<evidence type="ECO:0000313" key="1">
    <source>
        <dbReference type="EMBL" id="EXB52673.1"/>
    </source>
</evidence>